<dbReference type="EMBL" id="AVPL01000049">
    <property type="protein sequence ID" value="KGN40201.1"/>
    <property type="molecule type" value="Genomic_DNA"/>
</dbReference>
<keyword evidence="4" id="KW-1185">Reference proteome</keyword>
<dbReference type="RefSeq" id="WP_035939371.1">
    <property type="nucleotide sequence ID" value="NZ_AVPL01000049.1"/>
</dbReference>
<dbReference type="Pfam" id="PF13829">
    <property type="entry name" value="DUF4191"/>
    <property type="match status" value="1"/>
</dbReference>
<comment type="caution">
    <text evidence="3">The sequence shown here is derived from an EMBL/GenBank/DDBJ whole genome shotgun (WGS) entry which is preliminary data.</text>
</comment>
<evidence type="ECO:0000256" key="2">
    <source>
        <dbReference type="SAM" id="Phobius"/>
    </source>
</evidence>
<evidence type="ECO:0000256" key="1">
    <source>
        <dbReference type="SAM" id="MobiDB-lite"/>
    </source>
</evidence>
<evidence type="ECO:0000313" key="4">
    <source>
        <dbReference type="Proteomes" id="UP000030013"/>
    </source>
</evidence>
<feature type="transmembrane region" description="Helical" evidence="2">
    <location>
        <begin position="61"/>
        <end position="79"/>
    </location>
</feature>
<protein>
    <submittedName>
        <fullName evidence="3">Membrane protein</fullName>
    </submittedName>
</protein>
<organism evidence="3 4">
    <name type="scientific">Knoellia aerolata DSM 18566</name>
    <dbReference type="NCBI Taxonomy" id="1385519"/>
    <lineage>
        <taxon>Bacteria</taxon>
        <taxon>Bacillati</taxon>
        <taxon>Actinomycetota</taxon>
        <taxon>Actinomycetes</taxon>
        <taxon>Micrococcales</taxon>
        <taxon>Intrasporangiaceae</taxon>
        <taxon>Knoellia</taxon>
    </lineage>
</organism>
<gene>
    <name evidence="3" type="ORF">N801_16165</name>
</gene>
<keyword evidence="2" id="KW-1133">Transmembrane helix</keyword>
<proteinExistence type="predicted"/>
<dbReference type="STRING" id="1385519.N801_16165"/>
<reference evidence="3 4" key="1">
    <citation type="submission" date="2013-08" db="EMBL/GenBank/DDBJ databases">
        <title>The genome sequence of Knoellia aerolata.</title>
        <authorList>
            <person name="Zhu W."/>
            <person name="Wang G."/>
        </authorList>
    </citation>
    <scope>NUCLEOTIDE SEQUENCE [LARGE SCALE GENOMIC DNA]</scope>
    <source>
        <strain evidence="3 4">DSM 18566</strain>
    </source>
</reference>
<dbReference type="Proteomes" id="UP000030013">
    <property type="component" value="Unassembled WGS sequence"/>
</dbReference>
<dbReference type="AlphaFoldDB" id="A0A0A0JX87"/>
<feature type="compositionally biased region" description="Basic and acidic residues" evidence="1">
    <location>
        <begin position="233"/>
        <end position="245"/>
    </location>
</feature>
<feature type="region of interest" description="Disordered" evidence="1">
    <location>
        <begin position="222"/>
        <end position="245"/>
    </location>
</feature>
<evidence type="ECO:0000313" key="3">
    <source>
        <dbReference type="EMBL" id="KGN40201.1"/>
    </source>
</evidence>
<dbReference type="OrthoDB" id="8479889at2"/>
<dbReference type="eggNOG" id="ENOG502ZA9M">
    <property type="taxonomic scope" value="Bacteria"/>
</dbReference>
<keyword evidence="2" id="KW-0472">Membrane</keyword>
<name>A0A0A0JX87_9MICO</name>
<accession>A0A0A0JX87</accession>
<sequence length="245" mass="26393">MAKAKESTEEKKPGRFAEIRQGYRAIKQLDGKIGWFMLLAALVTFAVIVGIGFLLGGLWRWYMVLIAIPAALLAATFVMNRRGNKAMYGVLEGQAGAAGAALQSMGRRGWYASTEPVAVDVNRASKPGDMSGAAMVFRALGRPGVVLLGEGPKQRVLKLLKAEERKTNRVAPGVPVHLWVVGDGEGEVKVSKISSKLTRMRPVLTKDEASVVNKRLKSLGGLRTGVPAGMDPTRARVDRKATRGK</sequence>
<feature type="transmembrane region" description="Helical" evidence="2">
    <location>
        <begin position="33"/>
        <end position="55"/>
    </location>
</feature>
<keyword evidence="2" id="KW-0812">Transmembrane</keyword>
<dbReference type="InterPro" id="IPR025445">
    <property type="entry name" value="DUF4191"/>
</dbReference>